<feature type="domain" description="SH3b" evidence="7">
    <location>
        <begin position="13"/>
        <end position="75"/>
    </location>
</feature>
<keyword evidence="5 6" id="KW-0961">Cell wall biogenesis/degradation</keyword>
<dbReference type="GO" id="GO:0008360">
    <property type="term" value="P:regulation of cell shape"/>
    <property type="evidence" value="ECO:0007669"/>
    <property type="project" value="UniProtKB-UniRule"/>
</dbReference>
<dbReference type="InterPro" id="IPR052354">
    <property type="entry name" value="Cell_Wall_Dynamics_Protein"/>
</dbReference>
<proteinExistence type="predicted"/>
<comment type="pathway">
    <text evidence="1 6">Cell wall biogenesis; peptidoglycan biosynthesis.</text>
</comment>
<dbReference type="PANTHER" id="PTHR34408">
    <property type="entry name" value="FAMILY PROTEIN, PUTATIVE-RELATED"/>
    <property type="match status" value="1"/>
</dbReference>
<dbReference type="SUPFAM" id="SSF141523">
    <property type="entry name" value="L,D-transpeptidase catalytic domain-like"/>
    <property type="match status" value="1"/>
</dbReference>
<dbReference type="SUPFAM" id="SSF50044">
    <property type="entry name" value="SH3-domain"/>
    <property type="match status" value="1"/>
</dbReference>
<organism evidence="9 10">
    <name type="scientific">Zhenhengia yiwuensis</name>
    <dbReference type="NCBI Taxonomy" id="2763666"/>
    <lineage>
        <taxon>Bacteria</taxon>
        <taxon>Bacillati</taxon>
        <taxon>Bacillota</taxon>
        <taxon>Clostridia</taxon>
        <taxon>Lachnospirales</taxon>
        <taxon>Lachnospiraceae</taxon>
        <taxon>Zhenhengia</taxon>
    </lineage>
</organism>
<evidence type="ECO:0000259" key="7">
    <source>
        <dbReference type="PROSITE" id="PS51781"/>
    </source>
</evidence>
<evidence type="ECO:0000259" key="8">
    <source>
        <dbReference type="PROSITE" id="PS52029"/>
    </source>
</evidence>
<accession>A0A926EJC5</accession>
<dbReference type="Proteomes" id="UP000655830">
    <property type="component" value="Unassembled WGS sequence"/>
</dbReference>
<dbReference type="RefSeq" id="WP_249333372.1">
    <property type="nucleotide sequence ID" value="NZ_JACRSY010000024.1"/>
</dbReference>
<keyword evidence="3 6" id="KW-0133">Cell shape</keyword>
<evidence type="ECO:0000313" key="9">
    <source>
        <dbReference type="EMBL" id="MBC8580649.1"/>
    </source>
</evidence>
<dbReference type="PANTHER" id="PTHR34408:SF1">
    <property type="entry name" value="GLYCOSYL HYDROLASE FAMILY 19 DOMAIN-CONTAINING PROTEIN HI_1415"/>
    <property type="match status" value="1"/>
</dbReference>
<name>A0A926EJC5_9FIRM</name>
<comment type="caution">
    <text evidence="9">The sequence shown here is derived from an EMBL/GenBank/DDBJ whole genome shotgun (WGS) entry which is preliminary data.</text>
</comment>
<dbReference type="GO" id="GO:0009252">
    <property type="term" value="P:peptidoglycan biosynthetic process"/>
    <property type="evidence" value="ECO:0007669"/>
    <property type="project" value="UniProtKB-KW"/>
</dbReference>
<keyword evidence="4 6" id="KW-0573">Peptidoglycan synthesis</keyword>
<evidence type="ECO:0000256" key="6">
    <source>
        <dbReference type="PROSITE-ProRule" id="PRU01373"/>
    </source>
</evidence>
<dbReference type="InterPro" id="IPR036028">
    <property type="entry name" value="SH3-like_dom_sf"/>
</dbReference>
<evidence type="ECO:0000256" key="5">
    <source>
        <dbReference type="ARBA" id="ARBA00023316"/>
    </source>
</evidence>
<sequence>MRRNLRRNNRQTSESYKYTLANTNLYQTKSTSSTILTAIPSGAKVQIIDGEEDWYTVMYNNLTGYVPASSLSTTKYTWLDLLLRSYPSAESNPVAMVPEKSEVQVLSVTGEWSHVVYNDQQGYIFSYFLTDDGNSPAHYDFTYFYTDMTRFVNDNQIPSPTVNLITTDLENKLTYVFEKGANGLRVLLYKWDCTVGKPSTPTIKGTFYVSGRKPYFGTDNYRVKYATRIKGAYYYHSVLFNAAGTEIIDARLGMALSHGCIRLAVENAQWIYDNVLDASAIVIN</sequence>
<evidence type="ECO:0000256" key="4">
    <source>
        <dbReference type="ARBA" id="ARBA00022984"/>
    </source>
</evidence>
<feature type="active site" description="Nucleophile" evidence="6">
    <location>
        <position position="260"/>
    </location>
</feature>
<dbReference type="EMBL" id="JACRSY010000024">
    <property type="protein sequence ID" value="MBC8580649.1"/>
    <property type="molecule type" value="Genomic_DNA"/>
</dbReference>
<dbReference type="PROSITE" id="PS51781">
    <property type="entry name" value="SH3B"/>
    <property type="match status" value="1"/>
</dbReference>
<dbReference type="Pfam" id="PF08239">
    <property type="entry name" value="SH3_3"/>
    <property type="match status" value="2"/>
</dbReference>
<dbReference type="InterPro" id="IPR005490">
    <property type="entry name" value="LD_TPept_cat_dom"/>
</dbReference>
<protein>
    <submittedName>
        <fullName evidence="9">SH3 domain-containing protein</fullName>
    </submittedName>
</protein>
<dbReference type="GO" id="GO:0071555">
    <property type="term" value="P:cell wall organization"/>
    <property type="evidence" value="ECO:0007669"/>
    <property type="project" value="UniProtKB-UniRule"/>
</dbReference>
<dbReference type="PROSITE" id="PS52029">
    <property type="entry name" value="LD_TPASE"/>
    <property type="match status" value="1"/>
</dbReference>
<dbReference type="InterPro" id="IPR003646">
    <property type="entry name" value="SH3-like_bac-type"/>
</dbReference>
<dbReference type="SMART" id="SM00287">
    <property type="entry name" value="SH3b"/>
    <property type="match status" value="2"/>
</dbReference>
<evidence type="ECO:0000313" key="10">
    <source>
        <dbReference type="Proteomes" id="UP000655830"/>
    </source>
</evidence>
<reference evidence="9" key="1">
    <citation type="submission" date="2020-08" db="EMBL/GenBank/DDBJ databases">
        <title>Genome public.</title>
        <authorList>
            <person name="Liu C."/>
            <person name="Sun Q."/>
        </authorList>
    </citation>
    <scope>NUCLEOTIDE SEQUENCE</scope>
    <source>
        <strain evidence="9">NSJ-12</strain>
    </source>
</reference>
<dbReference type="InterPro" id="IPR038063">
    <property type="entry name" value="Transpep_catalytic_dom"/>
</dbReference>
<feature type="domain" description="L,D-TPase catalytic" evidence="8">
    <location>
        <begin position="163"/>
        <end position="284"/>
    </location>
</feature>
<keyword evidence="10" id="KW-1185">Reference proteome</keyword>
<dbReference type="Pfam" id="PF03734">
    <property type="entry name" value="YkuD"/>
    <property type="match status" value="1"/>
</dbReference>
<dbReference type="Gene3D" id="2.40.440.10">
    <property type="entry name" value="L,D-transpeptidase catalytic domain-like"/>
    <property type="match status" value="1"/>
</dbReference>
<dbReference type="CDD" id="cd16913">
    <property type="entry name" value="YkuD_like"/>
    <property type="match status" value="1"/>
</dbReference>
<keyword evidence="2" id="KW-0808">Transferase</keyword>
<dbReference type="AlphaFoldDB" id="A0A926EJC5"/>
<dbReference type="Gene3D" id="2.30.30.40">
    <property type="entry name" value="SH3 Domains"/>
    <property type="match status" value="2"/>
</dbReference>
<dbReference type="GO" id="GO:0016740">
    <property type="term" value="F:transferase activity"/>
    <property type="evidence" value="ECO:0007669"/>
    <property type="project" value="UniProtKB-KW"/>
</dbReference>
<evidence type="ECO:0000256" key="2">
    <source>
        <dbReference type="ARBA" id="ARBA00022679"/>
    </source>
</evidence>
<evidence type="ECO:0000256" key="3">
    <source>
        <dbReference type="ARBA" id="ARBA00022960"/>
    </source>
</evidence>
<gene>
    <name evidence="9" type="ORF">H8718_14085</name>
</gene>
<evidence type="ECO:0000256" key="1">
    <source>
        <dbReference type="ARBA" id="ARBA00004752"/>
    </source>
</evidence>
<feature type="active site" description="Proton donor/acceptor" evidence="6">
    <location>
        <position position="236"/>
    </location>
</feature>